<comment type="caution">
    <text evidence="13">The sequence shown here is derived from an EMBL/GenBank/DDBJ whole genome shotgun (WGS) entry which is preliminary data.</text>
</comment>
<dbReference type="SUPFAM" id="SSF82171">
    <property type="entry name" value="DPP6 N-terminal domain-like"/>
    <property type="match status" value="1"/>
</dbReference>
<feature type="region of interest" description="Disordered" evidence="10">
    <location>
        <begin position="860"/>
        <end position="886"/>
    </location>
</feature>
<feature type="compositionally biased region" description="Low complexity" evidence="10">
    <location>
        <begin position="3272"/>
        <end position="3287"/>
    </location>
</feature>
<dbReference type="InterPro" id="IPR036784">
    <property type="entry name" value="AK/P_DHK_N_sf"/>
</dbReference>
<dbReference type="PANTHER" id="PTHR11947">
    <property type="entry name" value="PYRUVATE DEHYDROGENASE KINASE"/>
    <property type="match status" value="1"/>
</dbReference>
<feature type="domain" description="Histidine kinase/HSP90-like ATPase" evidence="12">
    <location>
        <begin position="2683"/>
        <end position="2832"/>
    </location>
</feature>
<keyword evidence="13" id="KW-0670">Pyruvate</keyword>
<keyword evidence="11" id="KW-0732">Signal</keyword>
<dbReference type="SUPFAM" id="SSF55874">
    <property type="entry name" value="ATPase domain of HSP90 chaperone/DNA topoisomerase II/histidine kinase"/>
    <property type="match status" value="1"/>
</dbReference>
<accession>A0A1Q9EBN3</accession>
<evidence type="ECO:0000256" key="9">
    <source>
        <dbReference type="SAM" id="Coils"/>
    </source>
</evidence>
<comment type="similarity">
    <text evidence="1 8">Belongs to the PDK/BCKDK protein kinase family.</text>
</comment>
<feature type="region of interest" description="Disordered" evidence="10">
    <location>
        <begin position="3267"/>
        <end position="3294"/>
    </location>
</feature>
<reference evidence="13 14" key="1">
    <citation type="submission" date="2016-02" db="EMBL/GenBank/DDBJ databases">
        <title>Genome analysis of coral dinoflagellate symbionts highlights evolutionary adaptations to a symbiotic lifestyle.</title>
        <authorList>
            <person name="Aranda M."/>
            <person name="Li Y."/>
            <person name="Liew Y.J."/>
            <person name="Baumgarten S."/>
            <person name="Simakov O."/>
            <person name="Wilson M."/>
            <person name="Piel J."/>
            <person name="Ashoor H."/>
            <person name="Bougouffa S."/>
            <person name="Bajic V.B."/>
            <person name="Ryu T."/>
            <person name="Ravasi T."/>
            <person name="Bayer T."/>
            <person name="Micklem G."/>
            <person name="Kim H."/>
            <person name="Bhak J."/>
            <person name="Lajeunesse T.C."/>
            <person name="Voolstra C.R."/>
        </authorList>
    </citation>
    <scope>NUCLEOTIDE SEQUENCE [LARGE SCALE GENOMIC DNA]</scope>
    <source>
        <strain evidence="13 14">CCMP2467</strain>
    </source>
</reference>
<dbReference type="InterPro" id="IPR018955">
    <property type="entry name" value="BCDHK/PDK_N"/>
</dbReference>
<evidence type="ECO:0000256" key="1">
    <source>
        <dbReference type="ARBA" id="ARBA00006155"/>
    </source>
</evidence>
<dbReference type="InterPro" id="IPR003594">
    <property type="entry name" value="HATPase_dom"/>
</dbReference>
<feature type="chain" id="PRO_5043624162" description="Protein-serine/threonine kinase" evidence="11">
    <location>
        <begin position="25"/>
        <end position="3402"/>
    </location>
</feature>
<evidence type="ECO:0000256" key="2">
    <source>
        <dbReference type="ARBA" id="ARBA00022679"/>
    </source>
</evidence>
<feature type="region of interest" description="Disordered" evidence="10">
    <location>
        <begin position="3077"/>
        <end position="3112"/>
    </location>
</feature>
<evidence type="ECO:0000256" key="5">
    <source>
        <dbReference type="ARBA" id="ARBA00022840"/>
    </source>
</evidence>
<feature type="signal peptide" evidence="11">
    <location>
        <begin position="1"/>
        <end position="24"/>
    </location>
</feature>
<dbReference type="InterPro" id="IPR036812">
    <property type="entry name" value="NAD(P)_OxRdtase_dom_sf"/>
</dbReference>
<evidence type="ECO:0000313" key="14">
    <source>
        <dbReference type="Proteomes" id="UP000186817"/>
    </source>
</evidence>
<feature type="compositionally biased region" description="Basic and acidic residues" evidence="10">
    <location>
        <begin position="860"/>
        <end position="871"/>
    </location>
</feature>
<dbReference type="EC" id="2.7.11.-" evidence="8"/>
<evidence type="ECO:0000256" key="11">
    <source>
        <dbReference type="SAM" id="SignalP"/>
    </source>
</evidence>
<dbReference type="Gene3D" id="3.30.565.10">
    <property type="entry name" value="Histidine kinase-like ATPase, C-terminal domain"/>
    <property type="match status" value="1"/>
</dbReference>
<evidence type="ECO:0000256" key="4">
    <source>
        <dbReference type="ARBA" id="ARBA00022777"/>
    </source>
</evidence>
<dbReference type="Pfam" id="PF00248">
    <property type="entry name" value="Aldo_ket_red"/>
    <property type="match status" value="1"/>
</dbReference>
<dbReference type="CDD" id="cd19071">
    <property type="entry name" value="AKR_AKR1-5-like"/>
    <property type="match status" value="1"/>
</dbReference>
<evidence type="ECO:0000256" key="8">
    <source>
        <dbReference type="RuleBase" id="RU366032"/>
    </source>
</evidence>
<keyword evidence="6 8" id="KW-0496">Mitochondrion</keyword>
<dbReference type="Gene3D" id="1.20.140.20">
    <property type="entry name" value="Alpha-ketoacid/pyruvate dehydrogenase kinase, N-terminal domain"/>
    <property type="match status" value="1"/>
</dbReference>
<evidence type="ECO:0000259" key="12">
    <source>
        <dbReference type="SMART" id="SM00387"/>
    </source>
</evidence>
<dbReference type="PANTHER" id="PTHR11947:SF3">
    <property type="entry name" value="[PYRUVATE DEHYDROGENASE (ACETYL-TRANSFERRING)] KINASE, MITOCHONDRIAL"/>
    <property type="match status" value="1"/>
</dbReference>
<evidence type="ECO:0000256" key="10">
    <source>
        <dbReference type="SAM" id="MobiDB-lite"/>
    </source>
</evidence>
<dbReference type="Gene3D" id="3.20.20.100">
    <property type="entry name" value="NADP-dependent oxidoreductase domain"/>
    <property type="match status" value="1"/>
</dbReference>
<comment type="catalytic activity">
    <reaction evidence="7">
        <text>L-seryl-[pyruvate dehydrogenase E1 alpha subunit] + ATP = O-phospho-L-seryl-[pyruvate dehydrogenase E1 alpha subunit] + ADP + H(+)</text>
        <dbReference type="Rhea" id="RHEA:23052"/>
        <dbReference type="Rhea" id="RHEA-COMP:13689"/>
        <dbReference type="Rhea" id="RHEA-COMP:13690"/>
        <dbReference type="ChEBI" id="CHEBI:15378"/>
        <dbReference type="ChEBI" id="CHEBI:29999"/>
        <dbReference type="ChEBI" id="CHEBI:30616"/>
        <dbReference type="ChEBI" id="CHEBI:83421"/>
        <dbReference type="ChEBI" id="CHEBI:456216"/>
        <dbReference type="EC" id="2.7.11.2"/>
    </reaction>
</comment>
<sequence length="3402" mass="373236">MGVRWWAAGPLLWLTASDFRCAGAFDECEVPPVPSSLSLVQTALQLQRRRFMDEVPLSAEESRRAGVCTDTVPVLGSARGLPILGYIGCCLQRDLDSANVRPAAARYLEAGGRHVMTAPIYGNDQALGQAIRDSGVPREQIWVTTALEPIGVPKQNIRSWVADQVAGSLQRLNVTYADDIYIHWGVTNVRRQDPNGRSNVTQEMNLELYRGLIDMQRAGKTRHIAVGLHTRKEIEYLINSTGVKPDIMWGWITPFMPQKQIDLAMWAKGQGMAVAAWGPFNWMRLDEPTQLEEHRSITDELARKYNASVHQIINRWYLDMDIAVVTSLRKPSFVEEDLHCLRTPLSPEDRARLESVKWGCHQAGSSAQVNAPREASRRWIQNNIHGKLKLDNRLNGQMRIVGRFAHDSFTWDELYDEEDETENKRFTIVLLNFAPLVNAAAVQPGQRCSQIFFSKDGRFVLGFWVSPSGQPTLSVWRTADGVRVAEHALANTSAQGLCVDYHRETQHLLVLYGNSALSACVAYWDADVLSPRPLAQGSLGPSSSPLAVRLLDDARHFAVAEVDTVAFWTYAGPAGSTRQVLRVDLTKPLQAFELEGRLAYLLTEGRLQVMNFEGQREQVVQAPTAKTTCMDAKASTVCIGCEDGSLLVSRSASPEHWKSLPCPPQLCDTSGIEKLAPRVVSVSLGASEDYACVCFSDATHGVIHLSSAQWVALRAGHAGNICSITTAPRLTAPASLAGRMLDAERILKTKALAFLSIGSQRPGCAATGLGFIAWPKMGPPTRGCLARGVGVPVLDEEQSRIVTEGRGRALTAAAFHPSACLALDGSLNGAYVLVAGAEDGSVHLLEAVLARATGHLWSERARQEQAQRGRMDAASASSGPDEALDVESEHLWRAEEEAAEEEIRMAEEAAAEAAEELWMAEEAAAQEMAELEEFAQEAEHWLSEEQLHYMGDFFEEDALQMVSDAEDFEQAMEQEAFGEGDSDDDLSLFGDGLGQGEDLTDFNDWGWDPNGTAQMAAAGLEISCQAAWEVPRMPLGQAELWHFGPNGPPMNIMDICPVSQVLWIANQRQLFGFSMAGLEAQVSQPRITDVDVGLAGAVLTSCAPELSAQANRIRCGQLGGQSVVVAVDAQGGVLVVPSPSSPSRQPVLKLQNAKIGQSSSAGVSTWGIGLSPHGEPATSDGPLLVSANDHCVKAWWLTPPQNVDPSMMPSYPRRAERSWQTRQANMQPSLLHCFQDNLPSIDVAGGRAILGSLGGEVKVLNLARPSSGSSQAKEAPTPPSVEETSALEDLTSDSAGSSRPRRPPRFPPENEPASIIRSFAPESDGGMRRKAWNACWIPLRCVHVVETPPCQQPGDSLLDWTADGCLLPAEIIRSFVLPLLGAQDLLQRVQVLNSVHAEEARAQVLSGTRAEHMAMIFSETTVWLTDGCLSMRCKQSLPFNGAFAHAVYMPGLSTVVVSTKMDSVARMLWAVTVLRRKRSLRFELRVTPLEVERGLRSMPWPRNIIVGMAAAPRNRLFVLHSGSRLICYNLDLAKREPVAGTGADNALAPASADQAVTWRTVRSAPRKSPSAPSEVFPREVGDLEVKSSGLLESCCHLTISSCGSFIAASFADGAADLLEFPTLNPLLQLQHGEPSGPRDNEKVQKAFFVWRPTATQRAYDQNLYVVSRLRNPWEAVLHEVYPLGDSFAKAPTAQFALAPVCQAAGGVFTDLCAHPSQLYLVASAVLPSSDVRSIILVFDLWSGELLKSCPVFNSLLVAPLLPLHPSICLDCSGSYIFCASTPGPLGPIDLHVGHDAGAVPSGYACNDLLHSIWPSSHAASAAESTSLICVVDFSSGEQCYQVSINANCISLGSPWHDPGQLLVGARDGTISVWQPPVAVSSRIRTVLQESLEAHSVVRDATRQPDSTFWSLASKLSHVEEAVSFFWATKLHAGMDWQSWGDGVHKPVLPCGTGAQKQTSVAHAVAMDNKPLPLLPILPPAYRAPQPRHEDDVVIQGRQKWAMARSGGEFLRPELQASFPPFTEHLRPQVLQASQALSSPRFGHGPKRFPEPCNPERARALNETEIDPVSGLEMHEIPLNQPGWKHGTMQSQAEMEMAAPTAPEFLEEFGTRAEHFQDPLPSQDATSVPRWLERGRPMPAAQPRLHDHILRSVVSDLDKFEMAHPEVQALESPRNKADTRQQLTLTLTFTRPLALRTLWKRSFSAGSKYDSRALPLKFARGSMAEEEDRTSQLIVGIFKLVAKETTAQNSIWHMVAATVTSCFIRSFDHSKPVQRPFAAEPFLHGSGNVSLASMEAGSTNAWLTGSRVLARPVLKSGGVVSHAPLAAHIAGGHPRACPLEVARPVQVTRSCSQPPPSRYMQAMPASTQHQRFITLDLRDAQRAGLGLKAHKRQGQGLECKVRAGPKFVPLRNLDTCDCSASSGHLMVLCHVSRGCRLLVARTCSQLRRRYVVPAFTRSFTSASSSRLEVVEVDSCVLRWAEQTPTSVTLRDLCEIGLDSRRRREHGIFLHRELRIRLAQRILELTSLPYRLGARRGIRDVIEWYTHFMHLLEDSPSPATEELDEEFTNLLTRIFEEHSEVIQAMAFGVQDLIYELQEDYALVQAEVDGILRRFFTARIGMRFLIQHHIESFRNREGHSGILQIECDPSIIAQKAAKDSSMLCRAHKGQAPPIKIHHTNPSTFTYVPMHLHYMLVEVFKNSCRAVVERHADGFDDLLPAIHCHIVHGNEDVTIRVSDEGGGISRAHLPNIWKFMYTTSKKSPWAAARKEEEFQTKPGDSASNPLQRPKQGGVLAGFGVGLTLGRLYAKYFGGDLKILSLDGFGTDVFLHLNRLGTACEDLPQNVLYSPSMRDSSALEEAAQETLLISADEEAFLRRELQAFRRRDEPCDALKKKANCFAWTRQSPLAVLHFSSLKGSVVQARSQSPQRLAPHVPVAEARTRCMRQLSIIREALKRWPSESTEMALQEAVDFVRRSSSNDDGEHWTPKELRCFGLRMLATHGLEAVSWPAGDWLAMLRKACNDMVAPATASAIKPLSRDAAVRLGEAAFQRLAVQLEVELAEPRPAKVERVVPARPAVTARRSVGSETTMASSVSPGPSSISASSGTRERHTASGPYIQDPRLMQTPLHLGQPWAVTPRRLKASPGQLPRPCDGLVNRNGAGGIWTPAATTVQAAGLSLEEEFAQLRQDMAAERAERQALASLVETLLQERQPPRRRCSVASQGAHDGYAQEAAQEWMPNFGSLMGQEWGQYRQYIIKEEEAQTADIDTLEMGRPSPSSPSSALPTTTLDLPPPPANRTDLKLFTQAQATEVHDKVLADTRAALDHLEKQLCLSVSPQTTSAPVTTSGSPGFNLEDGDRRELDLHNSDADFYRHKCLELAAEVQRREEELVHLRQALQEATTSMA</sequence>
<dbReference type="EMBL" id="LSRX01000200">
    <property type="protein sequence ID" value="OLQ04817.1"/>
    <property type="molecule type" value="Genomic_DNA"/>
</dbReference>
<gene>
    <name evidence="13" type="primary">PDK</name>
    <name evidence="13" type="ORF">AK812_SmicGene12079</name>
</gene>
<feature type="region of interest" description="Disordered" evidence="10">
    <location>
        <begin position="2764"/>
        <end position="2784"/>
    </location>
</feature>
<evidence type="ECO:0000313" key="13">
    <source>
        <dbReference type="EMBL" id="OLQ04817.1"/>
    </source>
</evidence>
<dbReference type="InterPro" id="IPR036890">
    <property type="entry name" value="HATPase_C_sf"/>
</dbReference>
<dbReference type="GO" id="GO:0005524">
    <property type="term" value="F:ATP binding"/>
    <property type="evidence" value="ECO:0007669"/>
    <property type="project" value="UniProtKB-UniRule"/>
</dbReference>
<dbReference type="SUPFAM" id="SSF69012">
    <property type="entry name" value="alpha-ketoacid dehydrogenase kinase, N-terminal domain"/>
    <property type="match status" value="1"/>
</dbReference>
<evidence type="ECO:0000256" key="6">
    <source>
        <dbReference type="ARBA" id="ARBA00023128"/>
    </source>
</evidence>
<keyword evidence="3 8" id="KW-0547">Nucleotide-binding</keyword>
<dbReference type="PRINTS" id="PR00069">
    <property type="entry name" value="ALDKETRDTASE"/>
</dbReference>
<keyword evidence="5 8" id="KW-0067">ATP-binding</keyword>
<dbReference type="SMART" id="SM00387">
    <property type="entry name" value="HATPase_c"/>
    <property type="match status" value="1"/>
</dbReference>
<dbReference type="GO" id="GO:0016491">
    <property type="term" value="F:oxidoreductase activity"/>
    <property type="evidence" value="ECO:0007669"/>
    <property type="project" value="InterPro"/>
</dbReference>
<keyword evidence="9" id="KW-0175">Coiled coil</keyword>
<protein>
    <recommendedName>
        <fullName evidence="8">Protein-serine/threonine kinase</fullName>
        <ecNumber evidence="8">2.7.11.-</ecNumber>
    </recommendedName>
</protein>
<feature type="coiled-coil region" evidence="9">
    <location>
        <begin position="896"/>
        <end position="923"/>
    </location>
</feature>
<evidence type="ECO:0000256" key="7">
    <source>
        <dbReference type="ARBA" id="ARBA00048201"/>
    </source>
</evidence>
<keyword evidence="14" id="KW-1185">Reference proteome</keyword>
<dbReference type="InterPro" id="IPR039028">
    <property type="entry name" value="BCKD/PDK"/>
</dbReference>
<comment type="subcellular location">
    <subcellularLocation>
        <location evidence="8">Mitochondrion matrix</location>
    </subcellularLocation>
</comment>
<name>A0A1Q9EBN3_SYMMI</name>
<dbReference type="OrthoDB" id="414442at2759"/>
<dbReference type="Pfam" id="PF10436">
    <property type="entry name" value="BCDHK_Adom3"/>
    <property type="match status" value="1"/>
</dbReference>
<dbReference type="GO" id="GO:0010906">
    <property type="term" value="P:regulation of glucose metabolic process"/>
    <property type="evidence" value="ECO:0007669"/>
    <property type="project" value="TreeGrafter"/>
</dbReference>
<feature type="compositionally biased region" description="Low complexity" evidence="10">
    <location>
        <begin position="3088"/>
        <end position="3103"/>
    </location>
</feature>
<evidence type="ECO:0000256" key="3">
    <source>
        <dbReference type="ARBA" id="ARBA00022741"/>
    </source>
</evidence>
<dbReference type="SUPFAM" id="SSF51430">
    <property type="entry name" value="NAD(P)-linked oxidoreductase"/>
    <property type="match status" value="1"/>
</dbReference>
<dbReference type="Proteomes" id="UP000186817">
    <property type="component" value="Unassembled WGS sequence"/>
</dbReference>
<feature type="region of interest" description="Disordered" evidence="10">
    <location>
        <begin position="1264"/>
        <end position="1326"/>
    </location>
</feature>
<dbReference type="SUPFAM" id="SSF50998">
    <property type="entry name" value="Quinoprotein alcohol dehydrogenase-like"/>
    <property type="match status" value="1"/>
</dbReference>
<dbReference type="Gene3D" id="2.130.10.10">
    <property type="entry name" value="YVTN repeat-like/Quinoprotein amine dehydrogenase"/>
    <property type="match status" value="1"/>
</dbReference>
<organism evidence="13 14">
    <name type="scientific">Symbiodinium microadriaticum</name>
    <name type="common">Dinoflagellate</name>
    <name type="synonym">Zooxanthella microadriatica</name>
    <dbReference type="NCBI Taxonomy" id="2951"/>
    <lineage>
        <taxon>Eukaryota</taxon>
        <taxon>Sar</taxon>
        <taxon>Alveolata</taxon>
        <taxon>Dinophyceae</taxon>
        <taxon>Suessiales</taxon>
        <taxon>Symbiodiniaceae</taxon>
        <taxon>Symbiodinium</taxon>
    </lineage>
</organism>
<dbReference type="GO" id="GO:0004740">
    <property type="term" value="F:pyruvate dehydrogenase (acetyl-transferring) kinase activity"/>
    <property type="evidence" value="ECO:0007669"/>
    <property type="project" value="UniProtKB-EC"/>
</dbReference>
<dbReference type="InterPro" id="IPR011047">
    <property type="entry name" value="Quinoprotein_ADH-like_sf"/>
</dbReference>
<dbReference type="InterPro" id="IPR020471">
    <property type="entry name" value="AKR"/>
</dbReference>
<keyword evidence="4 8" id="KW-0418">Kinase</keyword>
<keyword evidence="2 8" id="KW-0808">Transferase</keyword>
<dbReference type="InterPro" id="IPR015943">
    <property type="entry name" value="WD40/YVTN_repeat-like_dom_sf"/>
</dbReference>
<proteinExistence type="inferred from homology"/>
<dbReference type="GO" id="GO:0005759">
    <property type="term" value="C:mitochondrial matrix"/>
    <property type="evidence" value="ECO:0007669"/>
    <property type="project" value="UniProtKB-SubCell"/>
</dbReference>
<dbReference type="InterPro" id="IPR023210">
    <property type="entry name" value="NADP_OxRdtase_dom"/>
</dbReference>